<dbReference type="Pfam" id="PF10363">
    <property type="entry name" value="RTP1_C1"/>
    <property type="match status" value="1"/>
</dbReference>
<keyword evidence="7" id="KW-1185">Reference proteome</keyword>
<feature type="domain" description="RNA polymerase II assembly factor Rtp1 C-terminal" evidence="2">
    <location>
        <begin position="828"/>
        <end position="860"/>
    </location>
</feature>
<reference evidence="6" key="1">
    <citation type="journal article" date="2023" name="Insect Mol. Biol.">
        <title>Genome sequencing provides insights into the evolution of gene families encoding plant cell wall-degrading enzymes in longhorned beetles.</title>
        <authorList>
            <person name="Shin N.R."/>
            <person name="Okamura Y."/>
            <person name="Kirsch R."/>
            <person name="Pauchet Y."/>
        </authorList>
    </citation>
    <scope>NUCLEOTIDE SEQUENCE</scope>
    <source>
        <strain evidence="6">MMC_N1</strain>
    </source>
</reference>
<comment type="similarity">
    <text evidence="1">Belongs to the Tango6 family.</text>
</comment>
<dbReference type="InterPro" id="IPR019414">
    <property type="entry name" value="Rtp1_C2"/>
</dbReference>
<dbReference type="PANTHER" id="PTHR20959">
    <property type="entry name" value="TRANSPORT AND GOLGI ORGANIZATION PROTEIN 6 FAMILY MEMBER"/>
    <property type="match status" value="1"/>
</dbReference>
<feature type="domain" description="TANGO6 N-terminal" evidence="5">
    <location>
        <begin position="68"/>
        <end position="215"/>
    </location>
</feature>
<dbReference type="Proteomes" id="UP001162164">
    <property type="component" value="Unassembled WGS sequence"/>
</dbReference>
<dbReference type="InterPro" id="IPR011989">
    <property type="entry name" value="ARM-like"/>
</dbReference>
<dbReference type="PANTHER" id="PTHR20959:SF1">
    <property type="entry name" value="TRANSPORT AND GOLGI ORGANIZATION PROTEIN 6 HOMOLOG"/>
    <property type="match status" value="1"/>
</dbReference>
<evidence type="ECO:0000259" key="4">
    <source>
        <dbReference type="Pfam" id="PF23565"/>
    </source>
</evidence>
<dbReference type="InterPro" id="IPR016024">
    <property type="entry name" value="ARM-type_fold"/>
</dbReference>
<evidence type="ECO:0000259" key="5">
    <source>
        <dbReference type="Pfam" id="PF25267"/>
    </source>
</evidence>
<feature type="domain" description="RNA polymerase II assembly factor Rtp1 C-terminal" evidence="3">
    <location>
        <begin position="624"/>
        <end position="736"/>
    </location>
</feature>
<dbReference type="SUPFAM" id="SSF48371">
    <property type="entry name" value="ARM repeat"/>
    <property type="match status" value="1"/>
</dbReference>
<dbReference type="InterPro" id="IPR039600">
    <property type="entry name" value="TANGO6/Rtp1"/>
</dbReference>
<dbReference type="Pfam" id="PF25267">
    <property type="entry name" value="TANGO6_N"/>
    <property type="match status" value="1"/>
</dbReference>
<organism evidence="6 7">
    <name type="scientific">Molorchus minor</name>
    <dbReference type="NCBI Taxonomy" id="1323400"/>
    <lineage>
        <taxon>Eukaryota</taxon>
        <taxon>Metazoa</taxon>
        <taxon>Ecdysozoa</taxon>
        <taxon>Arthropoda</taxon>
        <taxon>Hexapoda</taxon>
        <taxon>Insecta</taxon>
        <taxon>Pterygota</taxon>
        <taxon>Neoptera</taxon>
        <taxon>Endopterygota</taxon>
        <taxon>Coleoptera</taxon>
        <taxon>Polyphaga</taxon>
        <taxon>Cucujiformia</taxon>
        <taxon>Chrysomeloidea</taxon>
        <taxon>Cerambycidae</taxon>
        <taxon>Lamiinae</taxon>
        <taxon>Monochamini</taxon>
        <taxon>Molorchus</taxon>
    </lineage>
</organism>
<feature type="domain" description="TANGO6 HEAT repeat" evidence="4">
    <location>
        <begin position="232"/>
        <end position="408"/>
    </location>
</feature>
<protein>
    <submittedName>
        <fullName evidence="6">Uncharacterized protein</fullName>
    </submittedName>
</protein>
<sequence length="882" mass="101690">RNLPEELLLENQFIKICKQLDCTWEDIAIHLERATELYFSTDSNIEWRYICLNFYILHLLNIELDAHDDILSVQQSKDVKNCIKNILTIGICTKLQPNLPLYMKTGKPEPADIFLNYNILKCTTVGLCDLLKCPNMRILILPDSLKAALVAIYQICFCPLKRPAPNDYAMTEKIYNKLLSERQIFLDLLENLRQTIHPGILVKETMVIFQANAPTWFKKSVSKSLTSIMRSKNGVENIATALFDGVLNDSAQTWKILDVFSKLILSCRVLPDFENNICKQLVEMLDKITEECLIFERIFIHCTKSLYQVDQELVRNIFVRKIVTYFLYFTYRDHKFNYCETLTLKITQQIRLAHGVFVENSQDSPRFPLEILKPVINVVFRFYIITTGTKFKSMNKQLEEILIRFLEDILPFRNDVIIKVEHGDINLKSSDHTITYSPLENSECLLKLLKNKSKLMVNFFGYLINCLTNKDKYFEKAKEDLLELESEFMNEYFERNLTVYKLLAELSEDATVQESITKHPDDIITYISNVLEKSLQTNTHTTKEIDSESFHSLFTVVMILQILVTNSAISTLDRYKVLTKPLKIILKEQANHELGDLITNILEVLKRGKDGKKTVVGDLKNELDKVLDEICDPLLPVRGHGLMNLTKLVKNKDTSVVERKQYVLNIFQQNLKNQDSYIYLSAIDGLAAMADIFPDTIINILCEEFSDYSRNNDDGHEVRMKVGESLVRVTKLLGEMAPKYKSLLLNTFLIGAKDKDHLIRASSLSNLGEICRVLGYKLGTIATEVLVCVHAIIATDKAPEARRAAVTVIRQLFIGLDKEMIAFLKDDILPIYRTLKEVYNNDKDDVMRLQAQLALEELNENMRNFVFPKPQLNMEKKIVMLN</sequence>
<proteinExistence type="inferred from homology"/>
<accession>A0ABQ9JB62</accession>
<dbReference type="InterPro" id="IPR057407">
    <property type="entry name" value="HEAT_TANGO6"/>
</dbReference>
<dbReference type="EMBL" id="JAPWTJ010000827">
    <property type="protein sequence ID" value="KAJ8975423.1"/>
    <property type="molecule type" value="Genomic_DNA"/>
</dbReference>
<gene>
    <name evidence="6" type="ORF">NQ317_018932</name>
</gene>
<name>A0ABQ9JB62_9CUCU</name>
<evidence type="ECO:0000259" key="3">
    <source>
        <dbReference type="Pfam" id="PF10363"/>
    </source>
</evidence>
<evidence type="ECO:0000313" key="6">
    <source>
        <dbReference type="EMBL" id="KAJ8975423.1"/>
    </source>
</evidence>
<evidence type="ECO:0000313" key="7">
    <source>
        <dbReference type="Proteomes" id="UP001162164"/>
    </source>
</evidence>
<dbReference type="Gene3D" id="1.25.10.10">
    <property type="entry name" value="Leucine-rich Repeat Variant"/>
    <property type="match status" value="1"/>
</dbReference>
<dbReference type="InterPro" id="IPR019451">
    <property type="entry name" value="Rtp1_C1"/>
</dbReference>
<feature type="non-terminal residue" evidence="6">
    <location>
        <position position="1"/>
    </location>
</feature>
<comment type="caution">
    <text evidence="6">The sequence shown here is derived from an EMBL/GenBank/DDBJ whole genome shotgun (WGS) entry which is preliminary data.</text>
</comment>
<dbReference type="Pfam" id="PF10304">
    <property type="entry name" value="RTP1_C2"/>
    <property type="match status" value="1"/>
</dbReference>
<dbReference type="InterPro" id="IPR057347">
    <property type="entry name" value="TANGO6_N"/>
</dbReference>
<evidence type="ECO:0000256" key="1">
    <source>
        <dbReference type="ARBA" id="ARBA00005724"/>
    </source>
</evidence>
<dbReference type="Pfam" id="PF23565">
    <property type="entry name" value="ARM_TANGO6"/>
    <property type="match status" value="1"/>
</dbReference>
<evidence type="ECO:0000259" key="2">
    <source>
        <dbReference type="Pfam" id="PF10304"/>
    </source>
</evidence>